<gene>
    <name evidence="2" type="ORF">SCBWM1_gp79</name>
</gene>
<feature type="region of interest" description="Disordered" evidence="1">
    <location>
        <begin position="108"/>
        <end position="127"/>
    </location>
</feature>
<accession>A0A3G1L3K2</accession>
<evidence type="ECO:0000313" key="3">
    <source>
        <dbReference type="Proteomes" id="UP000274731"/>
    </source>
</evidence>
<feature type="compositionally biased region" description="Acidic residues" evidence="1">
    <location>
        <begin position="110"/>
        <end position="127"/>
    </location>
</feature>
<dbReference type="Proteomes" id="UP000274731">
    <property type="component" value="Segment"/>
</dbReference>
<protein>
    <submittedName>
        <fullName evidence="2">Uncharacterized protein</fullName>
    </submittedName>
</protein>
<feature type="region of interest" description="Disordered" evidence="1">
    <location>
        <begin position="1"/>
        <end position="21"/>
    </location>
</feature>
<keyword evidence="3" id="KW-1185">Reference proteome</keyword>
<name>A0A3G1L3K2_9CAUD</name>
<proteinExistence type="predicted"/>
<organism evidence="2 3">
    <name type="scientific">Synechococcus phage S-CBWM1</name>
    <dbReference type="NCBI Taxonomy" id="2053653"/>
    <lineage>
        <taxon>Viruses</taxon>
        <taxon>Duplodnaviria</taxon>
        <taxon>Heunggongvirae</taxon>
        <taxon>Uroviricota</taxon>
        <taxon>Caudoviricetes</taxon>
        <taxon>Aokuangvirus</taxon>
        <taxon>Aokuangvirus SCBWM1</taxon>
    </lineage>
</organism>
<dbReference type="EMBL" id="MG450654">
    <property type="protein sequence ID" value="ATW62763.1"/>
    <property type="molecule type" value="Genomic_DNA"/>
</dbReference>
<reference evidence="2 3" key="1">
    <citation type="journal article" date="2018" name="Environ. Microbiol.">
        <title>Novel phage-host interactions and evolution as revealed by a cyanomyovirus isolated from an estuarine environment.</title>
        <authorList>
            <person name="Xu Y."/>
            <person name="Zhang R."/>
            <person name="Wang N."/>
            <person name="Cai L."/>
            <person name="Tong Y."/>
            <person name="Sun Q."/>
            <person name="Chen F."/>
            <person name="Jiao N."/>
        </authorList>
    </citation>
    <scope>NUCLEOTIDE SEQUENCE [LARGE SCALE GENOMIC DNA]</scope>
</reference>
<evidence type="ECO:0000313" key="2">
    <source>
        <dbReference type="EMBL" id="ATW62763.1"/>
    </source>
</evidence>
<sequence length="127" mass="14085">MRNISAETPATPMPEIGADTLKTTGIPERLVFTATLSNGRVVKAREMTGKHFVYMESPGVRKHGNTKKMAHMVSELALDETPISIDEIEKLPARDLAKIAKLFGQLSGMDAEDDEEEVEEEELEFPK</sequence>
<evidence type="ECO:0000256" key="1">
    <source>
        <dbReference type="SAM" id="MobiDB-lite"/>
    </source>
</evidence>